<dbReference type="PANTHER" id="PTHR23159:SF31">
    <property type="entry name" value="CENTROSOME-ASSOCIATED PROTEIN CEP250 ISOFORM X1"/>
    <property type="match status" value="1"/>
</dbReference>
<dbReference type="Proteomes" id="UP000028837">
    <property type="component" value="Unassembled WGS sequence"/>
</dbReference>
<reference evidence="3 4" key="1">
    <citation type="submission" date="2014-02" db="EMBL/GenBank/DDBJ databases">
        <authorList>
            <person name="Sibley D."/>
            <person name="Venepally P."/>
            <person name="Karamycheva S."/>
            <person name="Hadjithomas M."/>
            <person name="Khan A."/>
            <person name="Brunk B."/>
            <person name="Roos D."/>
            <person name="Caler E."/>
            <person name="Lorenzi H."/>
        </authorList>
    </citation>
    <scope>NUCLEOTIDE SEQUENCE [LARGE SCALE GENOMIC DNA]</scope>
    <source>
        <strain evidence="3 4">GAB2-2007-GAL-DOM2</strain>
    </source>
</reference>
<evidence type="ECO:0000256" key="2">
    <source>
        <dbReference type="SAM" id="MobiDB-lite"/>
    </source>
</evidence>
<comment type="caution">
    <text evidence="3">The sequence shown here is derived from an EMBL/GenBank/DDBJ whole genome shotgun (WGS) entry which is preliminary data.</text>
</comment>
<keyword evidence="1" id="KW-0175">Coiled coil</keyword>
<protein>
    <submittedName>
        <fullName evidence="3">Uncharacterized protein</fullName>
    </submittedName>
</protein>
<evidence type="ECO:0000256" key="1">
    <source>
        <dbReference type="SAM" id="Coils"/>
    </source>
</evidence>
<feature type="coiled-coil region" evidence="1">
    <location>
        <begin position="23"/>
        <end position="50"/>
    </location>
</feature>
<name>A0A086KGM1_TOXGO</name>
<gene>
    <name evidence="3" type="ORF">TGDOM2_271080</name>
</gene>
<evidence type="ECO:0000313" key="4">
    <source>
        <dbReference type="Proteomes" id="UP000028837"/>
    </source>
</evidence>
<dbReference type="PANTHER" id="PTHR23159">
    <property type="entry name" value="CENTROSOMAL PROTEIN 2"/>
    <property type="match status" value="1"/>
</dbReference>
<feature type="region of interest" description="Disordered" evidence="2">
    <location>
        <begin position="407"/>
        <end position="466"/>
    </location>
</feature>
<feature type="coiled-coil region" evidence="1">
    <location>
        <begin position="134"/>
        <end position="223"/>
    </location>
</feature>
<dbReference type="AlphaFoldDB" id="A0A086KGM1"/>
<dbReference type="EMBL" id="AHZU02000508">
    <property type="protein sequence ID" value="KFG43539.1"/>
    <property type="molecule type" value="Genomic_DNA"/>
</dbReference>
<proteinExistence type="predicted"/>
<dbReference type="VEuPathDB" id="ToxoDB:TGDOM2_271080"/>
<sequence length="481" mass="53722">MSPASASRGPAVLVSFLHGTPKLAELQHAVSTLETKLAEQAKEVALLRHRAADTDATAAAATAEIVAMDCKAPGLTEQAQHLKTRLEAATEALVAEKATYSKEKKEFAHLRLSLEACVNDLQNRIHELPEQRHLDDQQKVLDSQLHLLNALNQERDDLTKRAATLHKTATTVKREKHQLQLELRSLHQRHDAASRTEQHRRQAQTLRERNEILRQEIKALEMELGPLQAAAAQPHKPIRSLTHPKISFCTPADSPGKILCHAHRPFECQTESQRVTSAAPNPEIHPSFNLHPFTFPCPPHEVRFWRRSPVPQHASNSAPPPIPTNATPLGIYTGICRPGESHSDIRPSACTTSTPCETKNATATAAPHHVHWPEQNEVDDLDFSEFDKDTAPTEAFRAFEQYRFSAEEHPKQRPFLSRQARKREVQQQRKRARTAASGKGQAATKRHQSVTVSQKQSLSSRCSVPEGQARITSFMFPKNST</sequence>
<evidence type="ECO:0000313" key="3">
    <source>
        <dbReference type="EMBL" id="KFG43539.1"/>
    </source>
</evidence>
<dbReference type="OrthoDB" id="10298889at2759"/>
<accession>A0A086KGM1</accession>
<feature type="compositionally biased region" description="Polar residues" evidence="2">
    <location>
        <begin position="449"/>
        <end position="462"/>
    </location>
</feature>
<organism evidence="3 4">
    <name type="scientific">Toxoplasma gondii GAB2-2007-GAL-DOM2</name>
    <dbReference type="NCBI Taxonomy" id="1130820"/>
    <lineage>
        <taxon>Eukaryota</taxon>
        <taxon>Sar</taxon>
        <taxon>Alveolata</taxon>
        <taxon>Apicomplexa</taxon>
        <taxon>Conoidasida</taxon>
        <taxon>Coccidia</taxon>
        <taxon>Eucoccidiorida</taxon>
        <taxon>Eimeriorina</taxon>
        <taxon>Sarcocystidae</taxon>
        <taxon>Toxoplasma</taxon>
    </lineage>
</organism>